<feature type="transmembrane region" description="Helical" evidence="5">
    <location>
        <begin position="32"/>
        <end position="51"/>
    </location>
</feature>
<feature type="domain" description="PNPLA" evidence="6">
    <location>
        <begin position="7"/>
        <end position="174"/>
    </location>
</feature>
<evidence type="ECO:0000256" key="2">
    <source>
        <dbReference type="ARBA" id="ARBA00022963"/>
    </source>
</evidence>
<dbReference type="GO" id="GO:0016787">
    <property type="term" value="F:hydrolase activity"/>
    <property type="evidence" value="ECO:0007669"/>
    <property type="project" value="UniProtKB-UniRule"/>
</dbReference>
<proteinExistence type="predicted"/>
<evidence type="ECO:0000256" key="1">
    <source>
        <dbReference type="ARBA" id="ARBA00022801"/>
    </source>
</evidence>
<dbReference type="PANTHER" id="PTHR14226">
    <property type="entry name" value="NEUROPATHY TARGET ESTERASE/SWISS CHEESE D.MELANOGASTER"/>
    <property type="match status" value="1"/>
</dbReference>
<protein>
    <submittedName>
        <fullName evidence="7">Predicted phospholipase, patatin/cPLA2 family</fullName>
    </submittedName>
</protein>
<keyword evidence="8" id="KW-1185">Reference proteome</keyword>
<evidence type="ECO:0000259" key="6">
    <source>
        <dbReference type="PROSITE" id="PS51635"/>
    </source>
</evidence>
<keyword evidence="5" id="KW-0472">Membrane</keyword>
<evidence type="ECO:0000313" key="7">
    <source>
        <dbReference type="EMBL" id="SKB54288.1"/>
    </source>
</evidence>
<dbReference type="AlphaFoldDB" id="A0A1T5C432"/>
<dbReference type="EMBL" id="FUYQ01000010">
    <property type="protein sequence ID" value="SKB54288.1"/>
    <property type="molecule type" value="Genomic_DNA"/>
</dbReference>
<dbReference type="InterPro" id="IPR016035">
    <property type="entry name" value="Acyl_Trfase/lysoPLipase"/>
</dbReference>
<evidence type="ECO:0000256" key="5">
    <source>
        <dbReference type="SAM" id="Phobius"/>
    </source>
</evidence>
<feature type="active site" description="Proton acceptor" evidence="4">
    <location>
        <position position="161"/>
    </location>
</feature>
<feature type="active site" description="Nucleophile" evidence="4">
    <location>
        <position position="40"/>
    </location>
</feature>
<dbReference type="PROSITE" id="PS51635">
    <property type="entry name" value="PNPLA"/>
    <property type="match status" value="1"/>
</dbReference>
<dbReference type="CDD" id="cd07208">
    <property type="entry name" value="Pat_hypo_Ecoli_yjju_like"/>
    <property type="match status" value="1"/>
</dbReference>
<dbReference type="SUPFAM" id="SSF52151">
    <property type="entry name" value="FabD/lysophospholipase-like"/>
    <property type="match status" value="1"/>
</dbReference>
<feature type="short sequence motif" description="DGA/G" evidence="4">
    <location>
        <begin position="161"/>
        <end position="163"/>
    </location>
</feature>
<keyword evidence="1 4" id="KW-0378">Hydrolase</keyword>
<keyword evidence="5" id="KW-1133">Transmembrane helix</keyword>
<sequence>MDGYTGLVLEGGGMRCTFTAGVLDFFMDKGIYFPYTIGVSAGATTGISYAARQRGRARYSNIDLMKQYDYVGLKTFIKQRNIMDFNLLFNVFPKKIYPFDYQTYFNSPERFIMVTSNCLTGEAVYLEEKQDEKRVLDICVATCSLPLLCPIAYVDGIPMVDGGVCDALPIRKSEADGNSRNVIVLTRNKGYRKPVKQQKLPGFVFRKYPELRRELMLRYQRYNETIEYIEQLEADGKALVIRPIRDVVVDRIERDVDKLTSFYEEGYACAKAAFEKK</sequence>
<organism evidence="7 8">
    <name type="scientific">Parabacteroides chartae</name>
    <dbReference type="NCBI Taxonomy" id="1037355"/>
    <lineage>
        <taxon>Bacteria</taxon>
        <taxon>Pseudomonadati</taxon>
        <taxon>Bacteroidota</taxon>
        <taxon>Bacteroidia</taxon>
        <taxon>Bacteroidales</taxon>
        <taxon>Tannerellaceae</taxon>
        <taxon>Parabacteroides</taxon>
    </lineage>
</organism>
<dbReference type="Pfam" id="PF19890">
    <property type="entry name" value="DUF6363"/>
    <property type="match status" value="1"/>
</dbReference>
<keyword evidence="5" id="KW-0812">Transmembrane</keyword>
<dbReference type="InterPro" id="IPR002641">
    <property type="entry name" value="PNPLA_dom"/>
</dbReference>
<reference evidence="8" key="1">
    <citation type="submission" date="2017-02" db="EMBL/GenBank/DDBJ databases">
        <authorList>
            <person name="Varghese N."/>
            <person name="Submissions S."/>
        </authorList>
    </citation>
    <scope>NUCLEOTIDE SEQUENCE [LARGE SCALE GENOMIC DNA]</scope>
    <source>
        <strain evidence="8">DSM 24967</strain>
    </source>
</reference>
<keyword evidence="3 4" id="KW-0443">Lipid metabolism</keyword>
<dbReference type="Proteomes" id="UP000190852">
    <property type="component" value="Unassembled WGS sequence"/>
</dbReference>
<feature type="short sequence motif" description="GXSXG" evidence="4">
    <location>
        <begin position="38"/>
        <end position="42"/>
    </location>
</feature>
<dbReference type="GO" id="GO:0016042">
    <property type="term" value="P:lipid catabolic process"/>
    <property type="evidence" value="ECO:0007669"/>
    <property type="project" value="UniProtKB-UniRule"/>
</dbReference>
<dbReference type="InterPro" id="IPR045943">
    <property type="entry name" value="DUF6363"/>
</dbReference>
<gene>
    <name evidence="7" type="ORF">SAMN05660349_01668</name>
</gene>
<name>A0A1T5C432_9BACT</name>
<dbReference type="Pfam" id="PF01734">
    <property type="entry name" value="Patatin"/>
    <property type="match status" value="1"/>
</dbReference>
<dbReference type="PANTHER" id="PTHR14226:SF25">
    <property type="entry name" value="PHOSPHOESTERASE"/>
    <property type="match status" value="1"/>
</dbReference>
<dbReference type="InterPro" id="IPR050301">
    <property type="entry name" value="NTE"/>
</dbReference>
<dbReference type="RefSeq" id="WP_079683224.1">
    <property type="nucleotide sequence ID" value="NZ_FUYQ01000010.1"/>
</dbReference>
<keyword evidence="2 4" id="KW-0442">Lipid degradation</keyword>
<dbReference type="InterPro" id="IPR037483">
    <property type="entry name" value="YjjU-like"/>
</dbReference>
<evidence type="ECO:0000256" key="3">
    <source>
        <dbReference type="ARBA" id="ARBA00023098"/>
    </source>
</evidence>
<dbReference type="Gene3D" id="3.40.1090.10">
    <property type="entry name" value="Cytosolic phospholipase A2 catalytic domain"/>
    <property type="match status" value="2"/>
</dbReference>
<comment type="caution">
    <text evidence="4">Lacks conserved residue(s) required for the propagation of feature annotation.</text>
</comment>
<accession>A0A1T5C432</accession>
<evidence type="ECO:0000256" key="4">
    <source>
        <dbReference type="PROSITE-ProRule" id="PRU01161"/>
    </source>
</evidence>
<evidence type="ECO:0000313" key="8">
    <source>
        <dbReference type="Proteomes" id="UP000190852"/>
    </source>
</evidence>